<accession>A0AAN8B4J9</accession>
<evidence type="ECO:0000313" key="1">
    <source>
        <dbReference type="EMBL" id="KAK5878398.1"/>
    </source>
</evidence>
<dbReference type="EMBL" id="JAULUE010002065">
    <property type="protein sequence ID" value="KAK5878398.1"/>
    <property type="molecule type" value="Genomic_DNA"/>
</dbReference>
<reference evidence="1 2" key="1">
    <citation type="journal article" date="2023" name="Mol. Biol. Evol.">
        <title>Genomics of Secondarily Temperate Adaptation in the Only Non-Antarctic Icefish.</title>
        <authorList>
            <person name="Rivera-Colon A.G."/>
            <person name="Rayamajhi N."/>
            <person name="Minhas B.F."/>
            <person name="Madrigal G."/>
            <person name="Bilyk K.T."/>
            <person name="Yoon V."/>
            <person name="Hune M."/>
            <person name="Gregory S."/>
            <person name="Cheng C.H.C."/>
            <person name="Catchen J.M."/>
        </authorList>
    </citation>
    <scope>NUCLEOTIDE SEQUENCE [LARGE SCALE GENOMIC DNA]</scope>
    <source>
        <strain evidence="1">JC2023a</strain>
    </source>
</reference>
<sequence length="95" mass="10571">MTLSGSSCGTVYLLHTFAHGRVPPCDSYVLKREQEVTTIFHNSFANRRLMWQKLRGCCRDDVFITAGGVASFPLSVIGSREVPAETQSLCFQTEI</sequence>
<proteinExistence type="predicted"/>
<dbReference type="Proteomes" id="UP001335648">
    <property type="component" value="Unassembled WGS sequence"/>
</dbReference>
<dbReference type="AlphaFoldDB" id="A0AAN8B4J9"/>
<organism evidence="1 2">
    <name type="scientific">Champsocephalus esox</name>
    <name type="common">pike icefish</name>
    <dbReference type="NCBI Taxonomy" id="159716"/>
    <lineage>
        <taxon>Eukaryota</taxon>
        <taxon>Metazoa</taxon>
        <taxon>Chordata</taxon>
        <taxon>Craniata</taxon>
        <taxon>Vertebrata</taxon>
        <taxon>Euteleostomi</taxon>
        <taxon>Actinopterygii</taxon>
        <taxon>Neopterygii</taxon>
        <taxon>Teleostei</taxon>
        <taxon>Neoteleostei</taxon>
        <taxon>Acanthomorphata</taxon>
        <taxon>Eupercaria</taxon>
        <taxon>Perciformes</taxon>
        <taxon>Notothenioidei</taxon>
        <taxon>Channichthyidae</taxon>
        <taxon>Champsocephalus</taxon>
    </lineage>
</organism>
<keyword evidence="2" id="KW-1185">Reference proteome</keyword>
<protein>
    <submittedName>
        <fullName evidence="1">Uncharacterized protein</fullName>
    </submittedName>
</protein>
<comment type="caution">
    <text evidence="1">The sequence shown here is derived from an EMBL/GenBank/DDBJ whole genome shotgun (WGS) entry which is preliminary data.</text>
</comment>
<name>A0AAN8B4J9_9TELE</name>
<gene>
    <name evidence="1" type="ORF">CesoFtcFv8_023809</name>
</gene>
<evidence type="ECO:0000313" key="2">
    <source>
        <dbReference type="Proteomes" id="UP001335648"/>
    </source>
</evidence>